<accession>A0A2K1KAE6</accession>
<dbReference type="Gramene" id="Pp3c7_4930V3.1">
    <property type="protein sequence ID" value="PAC:32924863.CDS.1"/>
    <property type="gene ID" value="Pp3c7_4930"/>
</dbReference>
<evidence type="ECO:0000313" key="3">
    <source>
        <dbReference type="Proteomes" id="UP000006727"/>
    </source>
</evidence>
<reference evidence="2" key="3">
    <citation type="submission" date="2020-12" db="UniProtKB">
        <authorList>
            <consortium name="EnsemblPlants"/>
        </authorList>
    </citation>
    <scope>IDENTIFICATION</scope>
</reference>
<sequence length="94" mass="10259">MNLCCASVNSFIGVSVHTSSVDFFASLGSPLVVSIVCSIPCFSPLKFLPSFFCILDLGSYMYKFWVSKFWFVVEKGGQGSLSCNTMAYVALGSW</sequence>
<name>A0A2K1KAE6_PHYPA</name>
<dbReference type="AlphaFoldDB" id="A0A2K1KAE6"/>
<dbReference type="EMBL" id="ABEU02000007">
    <property type="protein sequence ID" value="PNR50752.1"/>
    <property type="molecule type" value="Genomic_DNA"/>
</dbReference>
<reference evidence="1 3" key="2">
    <citation type="journal article" date="2018" name="Plant J.">
        <title>The Physcomitrella patens chromosome-scale assembly reveals moss genome structure and evolution.</title>
        <authorList>
            <person name="Lang D."/>
            <person name="Ullrich K.K."/>
            <person name="Murat F."/>
            <person name="Fuchs J."/>
            <person name="Jenkins J."/>
            <person name="Haas F.B."/>
            <person name="Piednoel M."/>
            <person name="Gundlach H."/>
            <person name="Van Bel M."/>
            <person name="Meyberg R."/>
            <person name="Vives C."/>
            <person name="Morata J."/>
            <person name="Symeonidi A."/>
            <person name="Hiss M."/>
            <person name="Muchero W."/>
            <person name="Kamisugi Y."/>
            <person name="Saleh O."/>
            <person name="Blanc G."/>
            <person name="Decker E.L."/>
            <person name="van Gessel N."/>
            <person name="Grimwood J."/>
            <person name="Hayes R.D."/>
            <person name="Graham S.W."/>
            <person name="Gunter L.E."/>
            <person name="McDaniel S.F."/>
            <person name="Hoernstein S.N.W."/>
            <person name="Larsson A."/>
            <person name="Li F.W."/>
            <person name="Perroud P.F."/>
            <person name="Phillips J."/>
            <person name="Ranjan P."/>
            <person name="Rokshar D.S."/>
            <person name="Rothfels C.J."/>
            <person name="Schneider L."/>
            <person name="Shu S."/>
            <person name="Stevenson D.W."/>
            <person name="Thummler F."/>
            <person name="Tillich M."/>
            <person name="Villarreal Aguilar J.C."/>
            <person name="Widiez T."/>
            <person name="Wong G.K."/>
            <person name="Wymore A."/>
            <person name="Zhang Y."/>
            <person name="Zimmer A.D."/>
            <person name="Quatrano R.S."/>
            <person name="Mayer K.F.X."/>
            <person name="Goodstein D."/>
            <person name="Casacuberta J.M."/>
            <person name="Vandepoele K."/>
            <person name="Reski R."/>
            <person name="Cuming A.C."/>
            <person name="Tuskan G.A."/>
            <person name="Maumus F."/>
            <person name="Salse J."/>
            <person name="Schmutz J."/>
            <person name="Rensing S.A."/>
        </authorList>
    </citation>
    <scope>NUCLEOTIDE SEQUENCE [LARGE SCALE GENOMIC DNA]</scope>
    <source>
        <strain evidence="2 3">cv. Gransden 2004</strain>
    </source>
</reference>
<gene>
    <name evidence="1" type="ORF">PHYPA_009938</name>
</gene>
<dbReference type="EnsemblPlants" id="Pp3c7_4930V3.1">
    <property type="protein sequence ID" value="PAC:32924863.CDS.1"/>
    <property type="gene ID" value="Pp3c7_4930"/>
</dbReference>
<evidence type="ECO:0000313" key="2">
    <source>
        <dbReference type="EnsemblPlants" id="PAC:32924863.CDS.1"/>
    </source>
</evidence>
<proteinExistence type="predicted"/>
<organism evidence="1">
    <name type="scientific">Physcomitrium patens</name>
    <name type="common">Spreading-leaved earth moss</name>
    <name type="synonym">Physcomitrella patens</name>
    <dbReference type="NCBI Taxonomy" id="3218"/>
    <lineage>
        <taxon>Eukaryota</taxon>
        <taxon>Viridiplantae</taxon>
        <taxon>Streptophyta</taxon>
        <taxon>Embryophyta</taxon>
        <taxon>Bryophyta</taxon>
        <taxon>Bryophytina</taxon>
        <taxon>Bryopsida</taxon>
        <taxon>Funariidae</taxon>
        <taxon>Funariales</taxon>
        <taxon>Funariaceae</taxon>
        <taxon>Physcomitrium</taxon>
    </lineage>
</organism>
<dbReference type="Proteomes" id="UP000006727">
    <property type="component" value="Chromosome 7"/>
</dbReference>
<reference evidence="1 3" key="1">
    <citation type="journal article" date="2008" name="Science">
        <title>The Physcomitrella genome reveals evolutionary insights into the conquest of land by plants.</title>
        <authorList>
            <person name="Rensing S."/>
            <person name="Lang D."/>
            <person name="Zimmer A."/>
            <person name="Terry A."/>
            <person name="Salamov A."/>
            <person name="Shapiro H."/>
            <person name="Nishiyama T."/>
            <person name="Perroud P.-F."/>
            <person name="Lindquist E."/>
            <person name="Kamisugi Y."/>
            <person name="Tanahashi T."/>
            <person name="Sakakibara K."/>
            <person name="Fujita T."/>
            <person name="Oishi K."/>
            <person name="Shin-I T."/>
            <person name="Kuroki Y."/>
            <person name="Toyoda A."/>
            <person name="Suzuki Y."/>
            <person name="Hashimoto A."/>
            <person name="Yamaguchi K."/>
            <person name="Sugano A."/>
            <person name="Kohara Y."/>
            <person name="Fujiyama A."/>
            <person name="Anterola A."/>
            <person name="Aoki S."/>
            <person name="Ashton N."/>
            <person name="Barbazuk W.B."/>
            <person name="Barker E."/>
            <person name="Bennetzen J."/>
            <person name="Bezanilla M."/>
            <person name="Blankenship R."/>
            <person name="Cho S.H."/>
            <person name="Dutcher S."/>
            <person name="Estelle M."/>
            <person name="Fawcett J.A."/>
            <person name="Gundlach H."/>
            <person name="Hanada K."/>
            <person name="Heyl A."/>
            <person name="Hicks K.A."/>
            <person name="Hugh J."/>
            <person name="Lohr M."/>
            <person name="Mayer K."/>
            <person name="Melkozernov A."/>
            <person name="Murata T."/>
            <person name="Nelson D."/>
            <person name="Pils B."/>
            <person name="Prigge M."/>
            <person name="Reiss B."/>
            <person name="Renner T."/>
            <person name="Rombauts S."/>
            <person name="Rushton P."/>
            <person name="Sanderfoot A."/>
            <person name="Schween G."/>
            <person name="Shiu S.-H."/>
            <person name="Stueber K."/>
            <person name="Theodoulou F.L."/>
            <person name="Tu H."/>
            <person name="Van de Peer Y."/>
            <person name="Verrier P.J."/>
            <person name="Waters E."/>
            <person name="Wood A."/>
            <person name="Yang L."/>
            <person name="Cove D."/>
            <person name="Cuming A."/>
            <person name="Hasebe M."/>
            <person name="Lucas S."/>
            <person name="Mishler D.B."/>
            <person name="Reski R."/>
            <person name="Grigoriev I."/>
            <person name="Quatrano R.S."/>
            <person name="Boore J.L."/>
        </authorList>
    </citation>
    <scope>NUCLEOTIDE SEQUENCE [LARGE SCALE GENOMIC DNA]</scope>
    <source>
        <strain evidence="2 3">cv. Gransden 2004</strain>
    </source>
</reference>
<dbReference type="InParanoid" id="A0A2K1KAE6"/>
<keyword evidence="3" id="KW-1185">Reference proteome</keyword>
<protein>
    <submittedName>
        <fullName evidence="1 2">Uncharacterized protein</fullName>
    </submittedName>
</protein>
<evidence type="ECO:0000313" key="1">
    <source>
        <dbReference type="EMBL" id="PNR50752.1"/>
    </source>
</evidence>